<dbReference type="Gene3D" id="3.40.50.300">
    <property type="entry name" value="P-loop containing nucleotide triphosphate hydrolases"/>
    <property type="match status" value="1"/>
</dbReference>
<gene>
    <name evidence="1" type="ORF">S03H2_26097</name>
</gene>
<sequence length="126" mass="14605">YHVLEDIKSFRRFKDLPLMLQDSSSFFLGSMQGKRPLLKDPFAVFSAPWFGKTLDCQVVIIVRHPAAIASSLKRLGWSFDFENLLAQPLLMNDLLEPYRDEMLAMTKNRQDIIGQSGLLWRIIYQV</sequence>
<dbReference type="InterPro" id="IPR027417">
    <property type="entry name" value="P-loop_NTPase"/>
</dbReference>
<proteinExistence type="predicted"/>
<feature type="non-terminal residue" evidence="1">
    <location>
        <position position="1"/>
    </location>
</feature>
<reference evidence="1" key="1">
    <citation type="journal article" date="2014" name="Front. Microbiol.">
        <title>High frequency of phylogenetically diverse reductive dehalogenase-homologous genes in deep subseafloor sedimentary metagenomes.</title>
        <authorList>
            <person name="Kawai M."/>
            <person name="Futagami T."/>
            <person name="Toyoda A."/>
            <person name="Takaki Y."/>
            <person name="Nishi S."/>
            <person name="Hori S."/>
            <person name="Arai W."/>
            <person name="Tsubouchi T."/>
            <person name="Morono Y."/>
            <person name="Uchiyama I."/>
            <person name="Ito T."/>
            <person name="Fujiyama A."/>
            <person name="Inagaki F."/>
            <person name="Takami H."/>
        </authorList>
    </citation>
    <scope>NUCLEOTIDE SEQUENCE</scope>
    <source>
        <strain evidence="1">Expedition CK06-06</strain>
    </source>
</reference>
<name>X1F0C9_9ZZZZ</name>
<feature type="non-terminal residue" evidence="1">
    <location>
        <position position="126"/>
    </location>
</feature>
<accession>X1F0C9</accession>
<comment type="caution">
    <text evidence="1">The sequence shown here is derived from an EMBL/GenBank/DDBJ whole genome shotgun (WGS) entry which is preliminary data.</text>
</comment>
<dbReference type="EMBL" id="BARU01014993">
    <property type="protein sequence ID" value="GAH39076.1"/>
    <property type="molecule type" value="Genomic_DNA"/>
</dbReference>
<organism evidence="1">
    <name type="scientific">marine sediment metagenome</name>
    <dbReference type="NCBI Taxonomy" id="412755"/>
    <lineage>
        <taxon>unclassified sequences</taxon>
        <taxon>metagenomes</taxon>
        <taxon>ecological metagenomes</taxon>
    </lineage>
</organism>
<protein>
    <recommendedName>
        <fullName evidence="2">Sulfotransferase domain-containing protein</fullName>
    </recommendedName>
</protein>
<evidence type="ECO:0000313" key="1">
    <source>
        <dbReference type="EMBL" id="GAH39076.1"/>
    </source>
</evidence>
<evidence type="ECO:0008006" key="2">
    <source>
        <dbReference type="Google" id="ProtNLM"/>
    </source>
</evidence>
<dbReference type="SUPFAM" id="SSF52540">
    <property type="entry name" value="P-loop containing nucleoside triphosphate hydrolases"/>
    <property type="match status" value="1"/>
</dbReference>
<dbReference type="AlphaFoldDB" id="X1F0C9"/>